<dbReference type="PANTHER" id="PTHR10907">
    <property type="entry name" value="REGUCALCIN"/>
    <property type="match status" value="1"/>
</dbReference>
<dbReference type="GO" id="GO:0004341">
    <property type="term" value="F:gluconolactonase activity"/>
    <property type="evidence" value="ECO:0007669"/>
    <property type="project" value="TreeGrafter"/>
</dbReference>
<dbReference type="InterPro" id="IPR011042">
    <property type="entry name" value="6-blade_b-propeller_TolB-like"/>
</dbReference>
<accession>A0A0U2WDM9</accession>
<proteinExistence type="inferred from homology"/>
<keyword evidence="3" id="KW-0862">Zinc</keyword>
<dbReference type="EMBL" id="CP013069">
    <property type="protein sequence ID" value="ALV30506.1"/>
    <property type="molecule type" value="Genomic_DNA"/>
</dbReference>
<dbReference type="PRINTS" id="PR01790">
    <property type="entry name" value="SMP30FAMILY"/>
</dbReference>
<name>A0A0U2WDM9_9HYPH</name>
<comment type="cofactor">
    <cofactor evidence="3">
        <name>Zn(2+)</name>
        <dbReference type="ChEBI" id="CHEBI:29105"/>
    </cofactor>
    <text evidence="3">Binds 1 divalent metal cation per subunit.</text>
</comment>
<dbReference type="KEGG" id="pphr:APZ00_25080"/>
<evidence type="ECO:0000256" key="1">
    <source>
        <dbReference type="ARBA" id="ARBA00008853"/>
    </source>
</evidence>
<gene>
    <name evidence="5" type="ORF">APZ00_25080</name>
</gene>
<organism evidence="5 6">
    <name type="scientific">Pannonibacter phragmitetus</name>
    <dbReference type="NCBI Taxonomy" id="121719"/>
    <lineage>
        <taxon>Bacteria</taxon>
        <taxon>Pseudomonadati</taxon>
        <taxon>Pseudomonadota</taxon>
        <taxon>Alphaproteobacteria</taxon>
        <taxon>Hyphomicrobiales</taxon>
        <taxon>Stappiaceae</taxon>
        <taxon>Pannonibacter</taxon>
    </lineage>
</organism>
<dbReference type="GO" id="GO:0019853">
    <property type="term" value="P:L-ascorbic acid biosynthetic process"/>
    <property type="evidence" value="ECO:0007669"/>
    <property type="project" value="TreeGrafter"/>
</dbReference>
<feature type="binding site" evidence="3">
    <location>
        <position position="108"/>
    </location>
    <ligand>
        <name>substrate</name>
    </ligand>
</feature>
<evidence type="ECO:0000256" key="2">
    <source>
        <dbReference type="PIRSR" id="PIRSR605511-1"/>
    </source>
</evidence>
<dbReference type="SUPFAM" id="SSF63829">
    <property type="entry name" value="Calcium-dependent phosphotriesterase"/>
    <property type="match status" value="1"/>
</dbReference>
<geneLocation type="plasmid" evidence="5 6">
    <name>p.p-1</name>
</geneLocation>
<feature type="binding site" evidence="3">
    <location>
        <position position="158"/>
    </location>
    <ligand>
        <name>a divalent metal cation</name>
        <dbReference type="ChEBI" id="CHEBI:60240"/>
    </ligand>
</feature>
<comment type="similarity">
    <text evidence="1">Belongs to the SMP-30/CGR1 family.</text>
</comment>
<dbReference type="Proteomes" id="UP000064921">
    <property type="component" value="Plasmid p.p-1"/>
</dbReference>
<evidence type="ECO:0000259" key="4">
    <source>
        <dbReference type="Pfam" id="PF08450"/>
    </source>
</evidence>
<dbReference type="Pfam" id="PF08450">
    <property type="entry name" value="SGL"/>
    <property type="match status" value="1"/>
</dbReference>
<feature type="domain" description="SMP-30/Gluconolactonase/LRE-like region" evidence="4">
    <location>
        <begin position="23"/>
        <end position="268"/>
    </location>
</feature>
<protein>
    <recommendedName>
        <fullName evidence="4">SMP-30/Gluconolactonase/LRE-like region domain-containing protein</fullName>
    </recommendedName>
</protein>
<keyword evidence="6" id="KW-1185">Reference proteome</keyword>
<dbReference type="GO" id="GO:0005509">
    <property type="term" value="F:calcium ion binding"/>
    <property type="evidence" value="ECO:0007669"/>
    <property type="project" value="TreeGrafter"/>
</dbReference>
<evidence type="ECO:0000313" key="6">
    <source>
        <dbReference type="Proteomes" id="UP000064921"/>
    </source>
</evidence>
<dbReference type="InterPro" id="IPR013658">
    <property type="entry name" value="SGL"/>
</dbReference>
<dbReference type="AlphaFoldDB" id="A0A0U2WDM9"/>
<keyword evidence="3" id="KW-0479">Metal-binding</keyword>
<dbReference type="InterPro" id="IPR005511">
    <property type="entry name" value="SMP-30"/>
</dbReference>
<feature type="binding site" evidence="3">
    <location>
        <position position="210"/>
    </location>
    <ligand>
        <name>a divalent metal cation</name>
        <dbReference type="ChEBI" id="CHEBI:60240"/>
    </ligand>
</feature>
<feature type="binding site" evidence="3">
    <location>
        <position position="110"/>
    </location>
    <ligand>
        <name>substrate</name>
    </ligand>
</feature>
<sequence length="294" mass="32154">MRSRLAPARFQAEKIVSPGCHIAESPVWDFRGGRVYWVDIPNQRLFRMEPDGQGLTQWDLPVKVSALVLAADGGFMAATSRGFAHLALEETGPVFRFGMGPELPEGWRMNDGACDRQGRFWAGSLSPRPAEEGQWGELFSLDSEGKVSARGGRFRVQNGLAWSPDGRRMYVSDSHVSNVHVTRFDFDPETGDRSNPQPFASHALLGGRPDGAAMDVDGCYWIAASDSARILRLTPEGRIDAEIHADVPNLTNLCFAGPDLRTAVITSLNNGTSGGDIYAVHLPFQGLAEPMWRG</sequence>
<evidence type="ECO:0000313" key="5">
    <source>
        <dbReference type="EMBL" id="ALV30506.1"/>
    </source>
</evidence>
<dbReference type="PANTHER" id="PTHR10907:SF47">
    <property type="entry name" value="REGUCALCIN"/>
    <property type="match status" value="1"/>
</dbReference>
<dbReference type="Gene3D" id="2.120.10.30">
    <property type="entry name" value="TolB, C-terminal domain"/>
    <property type="match status" value="1"/>
</dbReference>
<keyword evidence="5" id="KW-0614">Plasmid</keyword>
<evidence type="ECO:0000256" key="3">
    <source>
        <dbReference type="PIRSR" id="PIRSR605511-2"/>
    </source>
</evidence>
<reference evidence="5 6" key="1">
    <citation type="submission" date="2015-10" db="EMBL/GenBank/DDBJ databases">
        <title>The world's first case of liver abscess caused by Pannonibacter phragmitetus.</title>
        <authorList>
            <person name="Ming D."/>
            <person name="Wang M."/>
            <person name="Zhou Y."/>
            <person name="Jiang T."/>
            <person name="Hu S."/>
        </authorList>
    </citation>
    <scope>NUCLEOTIDE SEQUENCE [LARGE SCALE GENOMIC DNA]</scope>
    <source>
        <strain evidence="5 6">31801</strain>
        <plasmid evidence="6">Plasmid p.p-1</plasmid>
    </source>
</reference>
<feature type="binding site" evidence="3">
    <location>
        <position position="24"/>
    </location>
    <ligand>
        <name>a divalent metal cation</name>
        <dbReference type="ChEBI" id="CHEBI:60240"/>
    </ligand>
</feature>
<dbReference type="RefSeq" id="WP_058901039.1">
    <property type="nucleotide sequence ID" value="NZ_CP013069.1"/>
</dbReference>
<feature type="active site" description="Proton donor/acceptor" evidence="2">
    <location>
        <position position="210"/>
    </location>
</feature>